<organism evidence="2 3">
    <name type="scientific">Mycena alexandri</name>
    <dbReference type="NCBI Taxonomy" id="1745969"/>
    <lineage>
        <taxon>Eukaryota</taxon>
        <taxon>Fungi</taxon>
        <taxon>Dikarya</taxon>
        <taxon>Basidiomycota</taxon>
        <taxon>Agaricomycotina</taxon>
        <taxon>Agaricomycetes</taxon>
        <taxon>Agaricomycetidae</taxon>
        <taxon>Agaricales</taxon>
        <taxon>Marasmiineae</taxon>
        <taxon>Mycenaceae</taxon>
        <taxon>Mycena</taxon>
    </lineage>
</organism>
<sequence length="323" mass="37361">MVHKRAKAYYRRTNKRGFELQIAAHERRRRLLLAINRRLDQQEAAALPADNAPTPHVEPQPPVPAPNPPSVNNSELASITEPEDNNLPPTPPHDHHHISDSKRTWFHIVMFLAKYRADPALKDFLPDLKAHLLGRILDIPYDGDETQFSLQDLTDVTIVRERIYAHKILRVNYTTYDVQRDQETLNISTHPDFMAFAHEEDDNNPHPYWYGRIIGIFHADVCHVGPRSKTGGHPQRMEFLWVRWFGRDMDHVGGWATKRLHRVGFVDAEQGGFGFLDPAQVLRGSHIVPAFHHERTTELLGPSIARHFDGENDEDYRYYYVNS</sequence>
<gene>
    <name evidence="2" type="ORF">C8F04DRAFT_951015</name>
</gene>
<comment type="caution">
    <text evidence="2">The sequence shown here is derived from an EMBL/GenBank/DDBJ whole genome shotgun (WGS) entry which is preliminary data.</text>
</comment>
<evidence type="ECO:0000256" key="1">
    <source>
        <dbReference type="SAM" id="MobiDB-lite"/>
    </source>
</evidence>
<reference evidence="2" key="1">
    <citation type="submission" date="2023-03" db="EMBL/GenBank/DDBJ databases">
        <title>Massive genome expansion in bonnet fungi (Mycena s.s.) driven by repeated elements and novel gene families across ecological guilds.</title>
        <authorList>
            <consortium name="Lawrence Berkeley National Laboratory"/>
            <person name="Harder C.B."/>
            <person name="Miyauchi S."/>
            <person name="Viragh M."/>
            <person name="Kuo A."/>
            <person name="Thoen E."/>
            <person name="Andreopoulos B."/>
            <person name="Lu D."/>
            <person name="Skrede I."/>
            <person name="Drula E."/>
            <person name="Henrissat B."/>
            <person name="Morin E."/>
            <person name="Kohler A."/>
            <person name="Barry K."/>
            <person name="LaButti K."/>
            <person name="Morin E."/>
            <person name="Salamov A."/>
            <person name="Lipzen A."/>
            <person name="Mereny Z."/>
            <person name="Hegedus B."/>
            <person name="Baldrian P."/>
            <person name="Stursova M."/>
            <person name="Weitz H."/>
            <person name="Taylor A."/>
            <person name="Grigoriev I.V."/>
            <person name="Nagy L.G."/>
            <person name="Martin F."/>
            <person name="Kauserud H."/>
        </authorList>
    </citation>
    <scope>NUCLEOTIDE SEQUENCE</scope>
    <source>
        <strain evidence="2">CBHHK200</strain>
    </source>
</reference>
<name>A0AAD6X8A5_9AGAR</name>
<proteinExistence type="predicted"/>
<evidence type="ECO:0000313" key="2">
    <source>
        <dbReference type="EMBL" id="KAJ7038616.1"/>
    </source>
</evidence>
<keyword evidence="3" id="KW-1185">Reference proteome</keyword>
<feature type="compositionally biased region" description="Pro residues" evidence="1">
    <location>
        <begin position="56"/>
        <end position="69"/>
    </location>
</feature>
<accession>A0AAD6X8A5</accession>
<feature type="region of interest" description="Disordered" evidence="1">
    <location>
        <begin position="49"/>
        <end position="98"/>
    </location>
</feature>
<dbReference type="EMBL" id="JARJCM010000031">
    <property type="protein sequence ID" value="KAJ7038616.1"/>
    <property type="molecule type" value="Genomic_DNA"/>
</dbReference>
<evidence type="ECO:0000313" key="3">
    <source>
        <dbReference type="Proteomes" id="UP001218188"/>
    </source>
</evidence>
<dbReference type="AlphaFoldDB" id="A0AAD6X8A5"/>
<protein>
    <submittedName>
        <fullName evidence="2">Uncharacterized protein</fullName>
    </submittedName>
</protein>
<dbReference type="Proteomes" id="UP001218188">
    <property type="component" value="Unassembled WGS sequence"/>
</dbReference>